<dbReference type="Proteomes" id="UP001216907">
    <property type="component" value="Unassembled WGS sequence"/>
</dbReference>
<keyword evidence="3" id="KW-1185">Reference proteome</keyword>
<evidence type="ECO:0000313" key="3">
    <source>
        <dbReference type="Proteomes" id="UP001216907"/>
    </source>
</evidence>
<keyword evidence="1" id="KW-0472">Membrane</keyword>
<reference evidence="2 3" key="1">
    <citation type="submission" date="2023-03" db="EMBL/GenBank/DDBJ databases">
        <title>Paludisphaera mucosa sp. nov. a novel planctomycete from northern fen.</title>
        <authorList>
            <person name="Ivanova A."/>
        </authorList>
    </citation>
    <scope>NUCLEOTIDE SEQUENCE [LARGE SCALE GENOMIC DNA]</scope>
    <source>
        <strain evidence="2 3">Pla2</strain>
    </source>
</reference>
<evidence type="ECO:0000256" key="1">
    <source>
        <dbReference type="SAM" id="Phobius"/>
    </source>
</evidence>
<protein>
    <submittedName>
        <fullName evidence="2">Uncharacterized protein</fullName>
    </submittedName>
</protein>
<comment type="caution">
    <text evidence="2">The sequence shown here is derived from an EMBL/GenBank/DDBJ whole genome shotgun (WGS) entry which is preliminary data.</text>
</comment>
<accession>A0ABT6F4P9</accession>
<feature type="transmembrane region" description="Helical" evidence="1">
    <location>
        <begin position="52"/>
        <end position="72"/>
    </location>
</feature>
<gene>
    <name evidence="2" type="ORF">PZE19_02045</name>
</gene>
<name>A0ABT6F4P9_9BACT</name>
<evidence type="ECO:0000313" key="2">
    <source>
        <dbReference type="EMBL" id="MDG3002556.1"/>
    </source>
</evidence>
<sequence>MSTLSNKIARGITRFVDSPVTKLVKGVALLVIGLSEASRSFADDLVQKQLRVGHGLVIIGVFGILEALPHFIDSLEASRDYLQRRGGGAGPADDGREDRRS</sequence>
<dbReference type="RefSeq" id="WP_277858920.1">
    <property type="nucleotide sequence ID" value="NZ_JARRAG010000001.1"/>
</dbReference>
<dbReference type="EMBL" id="JARRAG010000001">
    <property type="protein sequence ID" value="MDG3002556.1"/>
    <property type="molecule type" value="Genomic_DNA"/>
</dbReference>
<organism evidence="2 3">
    <name type="scientific">Paludisphaera mucosa</name>
    <dbReference type="NCBI Taxonomy" id="3030827"/>
    <lineage>
        <taxon>Bacteria</taxon>
        <taxon>Pseudomonadati</taxon>
        <taxon>Planctomycetota</taxon>
        <taxon>Planctomycetia</taxon>
        <taxon>Isosphaerales</taxon>
        <taxon>Isosphaeraceae</taxon>
        <taxon>Paludisphaera</taxon>
    </lineage>
</organism>
<keyword evidence="1" id="KW-0812">Transmembrane</keyword>
<proteinExistence type="predicted"/>
<keyword evidence="1" id="KW-1133">Transmembrane helix</keyword>